<dbReference type="OrthoDB" id="2274322at2"/>
<dbReference type="STRING" id="1423759.FC92_GL000759"/>
<evidence type="ECO:0000256" key="1">
    <source>
        <dbReference type="SAM" id="SignalP"/>
    </source>
</evidence>
<dbReference type="RefSeq" id="WP_057869763.1">
    <property type="nucleotide sequence ID" value="NZ_AZDX01000021.1"/>
</dbReference>
<sequence length="325" mass="35391">MKMRIKKAFLGGALSVLATVAVGCSTNHSSKNSSSSSSMTTEQVKSHYTMALKYLDKGAPQQAYTELGKVVSQNTGNKKVKSLYNNLGDLLSAKRAVTENKLAKAAKKLQQLAKVKEPAKLVKQIAAVQKEYQAVKLAKLYYNETVAYYNAGKYSEAGGSYQTLMALSSKYQAVASYQEKVKSYQQKIATAQNQSVASQAKATSKTTTISGYTNARSSKIVSSTYASKTGSSISSATNSQVSSVVAEVSDAQILTKFREVTGIPQEAGDQYYVTKLDDDTYQIEIRHTSPDNVNVSNLKGMYKYNYTTEKVQKADEITGEYTNIN</sequence>
<dbReference type="Gene3D" id="1.25.40.10">
    <property type="entry name" value="Tetratricopeptide repeat domain"/>
    <property type="match status" value="1"/>
</dbReference>
<keyword evidence="3" id="KW-1185">Reference proteome</keyword>
<dbReference type="InterPro" id="IPR011990">
    <property type="entry name" value="TPR-like_helical_dom_sf"/>
</dbReference>
<accession>A0A0R1MES0</accession>
<dbReference type="Proteomes" id="UP000051448">
    <property type="component" value="Unassembled WGS sequence"/>
</dbReference>
<feature type="signal peptide" evidence="1">
    <location>
        <begin position="1"/>
        <end position="18"/>
    </location>
</feature>
<evidence type="ECO:0000313" key="2">
    <source>
        <dbReference type="EMBL" id="KRL06470.1"/>
    </source>
</evidence>
<organism evidence="2 3">
    <name type="scientific">Liquorilactobacillus hordei DSM 19519</name>
    <dbReference type="NCBI Taxonomy" id="1423759"/>
    <lineage>
        <taxon>Bacteria</taxon>
        <taxon>Bacillati</taxon>
        <taxon>Bacillota</taxon>
        <taxon>Bacilli</taxon>
        <taxon>Lactobacillales</taxon>
        <taxon>Lactobacillaceae</taxon>
        <taxon>Liquorilactobacillus</taxon>
    </lineage>
</organism>
<dbReference type="SUPFAM" id="SSF48452">
    <property type="entry name" value="TPR-like"/>
    <property type="match status" value="1"/>
</dbReference>
<dbReference type="GeneID" id="98310450"/>
<feature type="chain" id="PRO_5039102486" evidence="1">
    <location>
        <begin position="19"/>
        <end position="325"/>
    </location>
</feature>
<reference evidence="2 3" key="1">
    <citation type="journal article" date="2015" name="Genome Announc.">
        <title>Expanding the biotechnology potential of lactobacilli through comparative genomics of 213 strains and associated genera.</title>
        <authorList>
            <person name="Sun Z."/>
            <person name="Harris H.M."/>
            <person name="McCann A."/>
            <person name="Guo C."/>
            <person name="Argimon S."/>
            <person name="Zhang W."/>
            <person name="Yang X."/>
            <person name="Jeffery I.B."/>
            <person name="Cooney J.C."/>
            <person name="Kagawa T.F."/>
            <person name="Liu W."/>
            <person name="Song Y."/>
            <person name="Salvetti E."/>
            <person name="Wrobel A."/>
            <person name="Rasinkangas P."/>
            <person name="Parkhill J."/>
            <person name="Rea M.C."/>
            <person name="O'Sullivan O."/>
            <person name="Ritari J."/>
            <person name="Douillard F.P."/>
            <person name="Paul Ross R."/>
            <person name="Yang R."/>
            <person name="Briner A.E."/>
            <person name="Felis G.E."/>
            <person name="de Vos W.M."/>
            <person name="Barrangou R."/>
            <person name="Klaenhammer T.R."/>
            <person name="Caufield P.W."/>
            <person name="Cui Y."/>
            <person name="Zhang H."/>
            <person name="O'Toole P.W."/>
        </authorList>
    </citation>
    <scope>NUCLEOTIDE SEQUENCE [LARGE SCALE GENOMIC DNA]</scope>
    <source>
        <strain evidence="2 3">DSM 19519</strain>
    </source>
</reference>
<dbReference type="PATRIC" id="fig|1423759.3.peg.800"/>
<dbReference type="EMBL" id="AZDX01000021">
    <property type="protein sequence ID" value="KRL06470.1"/>
    <property type="molecule type" value="Genomic_DNA"/>
</dbReference>
<proteinExistence type="predicted"/>
<keyword evidence="1" id="KW-0732">Signal</keyword>
<dbReference type="AlphaFoldDB" id="A0A0R1MES0"/>
<comment type="caution">
    <text evidence="2">The sequence shown here is derived from an EMBL/GenBank/DDBJ whole genome shotgun (WGS) entry which is preliminary data.</text>
</comment>
<gene>
    <name evidence="2" type="ORF">FC92_GL000759</name>
</gene>
<keyword evidence="2" id="KW-0449">Lipoprotein</keyword>
<protein>
    <submittedName>
        <fullName evidence="2">Lipoprotein</fullName>
    </submittedName>
</protein>
<name>A0A0R1MES0_9LACO</name>
<evidence type="ECO:0000313" key="3">
    <source>
        <dbReference type="Proteomes" id="UP000051448"/>
    </source>
</evidence>
<dbReference type="PROSITE" id="PS51257">
    <property type="entry name" value="PROKAR_LIPOPROTEIN"/>
    <property type="match status" value="1"/>
</dbReference>